<organism evidence="1 2">
    <name type="scientific">Rubus argutus</name>
    <name type="common">Southern blackberry</name>
    <dbReference type="NCBI Taxonomy" id="59490"/>
    <lineage>
        <taxon>Eukaryota</taxon>
        <taxon>Viridiplantae</taxon>
        <taxon>Streptophyta</taxon>
        <taxon>Embryophyta</taxon>
        <taxon>Tracheophyta</taxon>
        <taxon>Spermatophyta</taxon>
        <taxon>Magnoliopsida</taxon>
        <taxon>eudicotyledons</taxon>
        <taxon>Gunneridae</taxon>
        <taxon>Pentapetalae</taxon>
        <taxon>rosids</taxon>
        <taxon>fabids</taxon>
        <taxon>Rosales</taxon>
        <taxon>Rosaceae</taxon>
        <taxon>Rosoideae</taxon>
        <taxon>Rosoideae incertae sedis</taxon>
        <taxon>Rubus</taxon>
    </lineage>
</organism>
<dbReference type="AlphaFoldDB" id="A0AAW1Y257"/>
<keyword evidence="2" id="KW-1185">Reference proteome</keyword>
<evidence type="ECO:0000313" key="2">
    <source>
        <dbReference type="Proteomes" id="UP001457282"/>
    </source>
</evidence>
<dbReference type="Proteomes" id="UP001457282">
    <property type="component" value="Unassembled WGS sequence"/>
</dbReference>
<name>A0AAW1Y257_RUBAR</name>
<dbReference type="EMBL" id="JBEDUW010000002">
    <property type="protein sequence ID" value="KAK9942581.1"/>
    <property type="molecule type" value="Genomic_DNA"/>
</dbReference>
<reference evidence="1 2" key="1">
    <citation type="journal article" date="2023" name="G3 (Bethesda)">
        <title>A chromosome-length genome assembly and annotation of blackberry (Rubus argutus, cv. 'Hillquist').</title>
        <authorList>
            <person name="Bruna T."/>
            <person name="Aryal R."/>
            <person name="Dudchenko O."/>
            <person name="Sargent D.J."/>
            <person name="Mead D."/>
            <person name="Buti M."/>
            <person name="Cavallini A."/>
            <person name="Hytonen T."/>
            <person name="Andres J."/>
            <person name="Pham M."/>
            <person name="Weisz D."/>
            <person name="Mascagni F."/>
            <person name="Usai G."/>
            <person name="Natali L."/>
            <person name="Bassil N."/>
            <person name="Fernandez G.E."/>
            <person name="Lomsadze A."/>
            <person name="Armour M."/>
            <person name="Olukolu B."/>
            <person name="Poorten T."/>
            <person name="Britton C."/>
            <person name="Davik J."/>
            <person name="Ashrafi H."/>
            <person name="Aiden E.L."/>
            <person name="Borodovsky M."/>
            <person name="Worthington M."/>
        </authorList>
    </citation>
    <scope>NUCLEOTIDE SEQUENCE [LARGE SCALE GENOMIC DNA]</scope>
    <source>
        <strain evidence="1">PI 553951</strain>
    </source>
</reference>
<accession>A0AAW1Y257</accession>
<evidence type="ECO:0000313" key="1">
    <source>
        <dbReference type="EMBL" id="KAK9942581.1"/>
    </source>
</evidence>
<proteinExistence type="predicted"/>
<sequence length="72" mass="7955">MQMSCCMTGQEEVELTHENNGGVTKPELDEIQDMETDVSAEVQAKEAAEVHSPVKSDKVMMGNCFGGWDDEF</sequence>
<gene>
    <name evidence="1" type="ORF">M0R45_008235</name>
</gene>
<protein>
    <submittedName>
        <fullName evidence="1">Uncharacterized protein</fullName>
    </submittedName>
</protein>
<comment type="caution">
    <text evidence="1">The sequence shown here is derived from an EMBL/GenBank/DDBJ whole genome shotgun (WGS) entry which is preliminary data.</text>
</comment>